<reference evidence="1 2" key="1">
    <citation type="journal article" date="2015" name="Nature">
        <title>rRNA introns, odd ribosomes, and small enigmatic genomes across a large radiation of phyla.</title>
        <authorList>
            <person name="Brown C.T."/>
            <person name="Hug L.A."/>
            <person name="Thomas B.C."/>
            <person name="Sharon I."/>
            <person name="Castelle C.J."/>
            <person name="Singh A."/>
            <person name="Wilkins M.J."/>
            <person name="Williams K.H."/>
            <person name="Banfield J.F."/>
        </authorList>
    </citation>
    <scope>NUCLEOTIDE SEQUENCE [LARGE SCALE GENOMIC DNA]</scope>
</reference>
<gene>
    <name evidence="1" type="ORF">UU14_C0034G0012</name>
</gene>
<dbReference type="EMBL" id="LBZM01000034">
    <property type="protein sequence ID" value="KKR71168.1"/>
    <property type="molecule type" value="Genomic_DNA"/>
</dbReference>
<dbReference type="Pfam" id="PF12441">
    <property type="entry name" value="CopG_antitoxin"/>
    <property type="match status" value="1"/>
</dbReference>
<dbReference type="InterPro" id="IPR022148">
    <property type="entry name" value="CopG_antitoxin"/>
</dbReference>
<sequence>MEKLKEIPKFKNEQEEREFWQQVDSTEYVDYSTARRVAFPSLKLSSQPITIRLPQSWIERLKVRAHRMDIPYQTLIKKYIFDNLSR</sequence>
<dbReference type="Proteomes" id="UP000034664">
    <property type="component" value="Unassembled WGS sequence"/>
</dbReference>
<comment type="caution">
    <text evidence="1">The sequence shown here is derived from an EMBL/GenBank/DDBJ whole genome shotgun (WGS) entry which is preliminary data.</text>
</comment>
<organism evidence="1 2">
    <name type="scientific">Candidatus Roizmanbacteria bacterium GW2011_GWB1_40_7</name>
    <dbReference type="NCBI Taxonomy" id="1618482"/>
    <lineage>
        <taxon>Bacteria</taxon>
        <taxon>Candidatus Roizmaniibacteriota</taxon>
    </lineage>
</organism>
<evidence type="ECO:0008006" key="3">
    <source>
        <dbReference type="Google" id="ProtNLM"/>
    </source>
</evidence>
<evidence type="ECO:0000313" key="1">
    <source>
        <dbReference type="EMBL" id="KKR71168.1"/>
    </source>
</evidence>
<proteinExistence type="predicted"/>
<accession>A0A0G0T2A0</accession>
<dbReference type="AlphaFoldDB" id="A0A0G0T2A0"/>
<protein>
    <recommendedName>
        <fullName evidence="3">Helix-turn-helix protein, CopG family</fullName>
    </recommendedName>
</protein>
<name>A0A0G0T2A0_9BACT</name>
<evidence type="ECO:0000313" key="2">
    <source>
        <dbReference type="Proteomes" id="UP000034664"/>
    </source>
</evidence>